<evidence type="ECO:0008006" key="4">
    <source>
        <dbReference type="Google" id="ProtNLM"/>
    </source>
</evidence>
<dbReference type="RefSeq" id="WP_004861905.1">
    <property type="nucleotide sequence ID" value="NZ_BBLI01000117.1"/>
</dbReference>
<name>A0AAW8JHK9_9GAMM</name>
<evidence type="ECO:0000313" key="3">
    <source>
        <dbReference type="Proteomes" id="UP001243195"/>
    </source>
</evidence>
<feature type="chain" id="PRO_5043768122" description="Lipoprotein" evidence="1">
    <location>
        <begin position="26"/>
        <end position="94"/>
    </location>
</feature>
<dbReference type="AlphaFoldDB" id="A0AAW8JHK9"/>
<dbReference type="PROSITE" id="PS51257">
    <property type="entry name" value="PROKAR_LIPOPROTEIN"/>
    <property type="match status" value="1"/>
</dbReference>
<reference evidence="2" key="1">
    <citation type="submission" date="2023-08" db="EMBL/GenBank/DDBJ databases">
        <title>Emergence of clinically-relevant ST2 carbapenem-resistant Acinetobacter baumannii strains in hospital sewages in Zhejiang, East of China.</title>
        <authorList>
            <person name="Kaichao C."/>
            <person name="Zhang R."/>
        </authorList>
    </citation>
    <scope>NUCLEOTIDE SEQUENCE</scope>
    <source>
        <strain evidence="2">M-SY-60</strain>
    </source>
</reference>
<comment type="caution">
    <text evidence="2">The sequence shown here is derived from an EMBL/GenBank/DDBJ whole genome shotgun (WGS) entry which is preliminary data.</text>
</comment>
<dbReference type="GeneID" id="84209255"/>
<gene>
    <name evidence="2" type="ORF">RFH51_10475</name>
</gene>
<sequence length="94" mass="10571">MMRFIFDIKYSLVLSSSILLTACSASNFDILGTPKSSDYLTDKNGNKVFDCRGRAFFKNSTHARIFWSDNNLPKGTTEFTCVDGKAYLKGKEPK</sequence>
<evidence type="ECO:0000313" key="2">
    <source>
        <dbReference type="EMBL" id="MDQ9071883.1"/>
    </source>
</evidence>
<dbReference type="Proteomes" id="UP001243195">
    <property type="component" value="Unassembled WGS sequence"/>
</dbReference>
<feature type="signal peptide" evidence="1">
    <location>
        <begin position="1"/>
        <end position="25"/>
    </location>
</feature>
<keyword evidence="1" id="KW-0732">Signal</keyword>
<evidence type="ECO:0000256" key="1">
    <source>
        <dbReference type="SAM" id="SignalP"/>
    </source>
</evidence>
<dbReference type="EMBL" id="JAVIDA010000012">
    <property type="protein sequence ID" value="MDQ9071883.1"/>
    <property type="molecule type" value="Genomic_DNA"/>
</dbReference>
<organism evidence="2 3">
    <name type="scientific">Acinetobacter gerneri</name>
    <dbReference type="NCBI Taxonomy" id="202952"/>
    <lineage>
        <taxon>Bacteria</taxon>
        <taxon>Pseudomonadati</taxon>
        <taxon>Pseudomonadota</taxon>
        <taxon>Gammaproteobacteria</taxon>
        <taxon>Moraxellales</taxon>
        <taxon>Moraxellaceae</taxon>
        <taxon>Acinetobacter</taxon>
    </lineage>
</organism>
<accession>A0AAW8JHK9</accession>
<proteinExistence type="predicted"/>
<protein>
    <recommendedName>
        <fullName evidence="4">Lipoprotein</fullName>
    </recommendedName>
</protein>